<keyword evidence="1" id="KW-0732">Signal</keyword>
<dbReference type="Gene3D" id="2.90.10.10">
    <property type="entry name" value="Bulb-type lectin domain"/>
    <property type="match status" value="1"/>
</dbReference>
<feature type="chain" id="PRO_5040208318" description="Bulb-type lectin domain-containing protein" evidence="1">
    <location>
        <begin position="23"/>
        <end position="339"/>
    </location>
</feature>
<dbReference type="InterPro" id="IPR001480">
    <property type="entry name" value="Bulb-type_lectin_dom"/>
</dbReference>
<evidence type="ECO:0000313" key="4">
    <source>
        <dbReference type="Proteomes" id="UP000748756"/>
    </source>
</evidence>
<dbReference type="InterPro" id="IPR036426">
    <property type="entry name" value="Bulb-type_lectin_dom_sf"/>
</dbReference>
<proteinExistence type="predicted"/>
<name>A0A9P5V7D5_9FUNG</name>
<reference evidence="3" key="1">
    <citation type="journal article" date="2020" name="Fungal Divers.">
        <title>Resolving the Mortierellaceae phylogeny through synthesis of multi-gene phylogenetics and phylogenomics.</title>
        <authorList>
            <person name="Vandepol N."/>
            <person name="Liber J."/>
            <person name="Desiro A."/>
            <person name="Na H."/>
            <person name="Kennedy M."/>
            <person name="Barry K."/>
            <person name="Grigoriev I.V."/>
            <person name="Miller A.N."/>
            <person name="O'Donnell K."/>
            <person name="Stajich J.E."/>
            <person name="Bonito G."/>
        </authorList>
    </citation>
    <scope>NUCLEOTIDE SEQUENCE</scope>
    <source>
        <strain evidence="3">NRRL 6426</strain>
    </source>
</reference>
<dbReference type="AlphaFoldDB" id="A0A9P5V7D5"/>
<dbReference type="Proteomes" id="UP000748756">
    <property type="component" value="Unassembled WGS sequence"/>
</dbReference>
<dbReference type="OrthoDB" id="2368826at2759"/>
<accession>A0A9P5V7D5</accession>
<dbReference type="SUPFAM" id="SSF51110">
    <property type="entry name" value="alpha-D-mannose-specific plant lectins"/>
    <property type="match status" value="1"/>
</dbReference>
<dbReference type="SMART" id="SM00108">
    <property type="entry name" value="B_lectin"/>
    <property type="match status" value="1"/>
</dbReference>
<comment type="caution">
    <text evidence="3">The sequence shown here is derived from an EMBL/GenBank/DDBJ whole genome shotgun (WGS) entry which is preliminary data.</text>
</comment>
<feature type="signal peptide" evidence="1">
    <location>
        <begin position="1"/>
        <end position="22"/>
    </location>
</feature>
<gene>
    <name evidence="3" type="ORF">BG015_000960</name>
</gene>
<dbReference type="EMBL" id="JAAAUQ010001168">
    <property type="protein sequence ID" value="KAF9142329.1"/>
    <property type="molecule type" value="Genomic_DNA"/>
</dbReference>
<sequence>MLFLRKILACVCLAALLQLGSAQLTNHPYYVFTKGYLSSAIASTVPVALRLLRDITEDTIFPSVDERYQHLTSGGSISTFWEPKSGVQFTHEQASAAIQALEMFVRQTVGTIGAAGLCDVLDEDGCLLATVGYEYKPRVDLKRSNSIGGRNVTKLADCGNMCAGFIAGLGHPYNQEEFAVPPKSIQAPKNARGICKRNDGGDMRSCMGADTLLAGTSLVQGQKLYSDLGATMTVTNTGDLRLYDKDGKQYWSWGIKKSTSDGPYKLHLETSGNLCMYNGKGVNYICSNFPGTGNHGNYRYTLQNDGNAVVYDVAGKVVTSTGTNVFPYTGPVPCDGPLP</sequence>
<evidence type="ECO:0000259" key="2">
    <source>
        <dbReference type="PROSITE" id="PS50927"/>
    </source>
</evidence>
<evidence type="ECO:0000256" key="1">
    <source>
        <dbReference type="SAM" id="SignalP"/>
    </source>
</evidence>
<feature type="domain" description="Bulb-type lectin" evidence="2">
    <location>
        <begin position="209"/>
        <end position="323"/>
    </location>
</feature>
<evidence type="ECO:0000313" key="3">
    <source>
        <dbReference type="EMBL" id="KAF9142329.1"/>
    </source>
</evidence>
<protein>
    <recommendedName>
        <fullName evidence="2">Bulb-type lectin domain-containing protein</fullName>
    </recommendedName>
</protein>
<dbReference type="PROSITE" id="PS50927">
    <property type="entry name" value="BULB_LECTIN"/>
    <property type="match status" value="1"/>
</dbReference>
<organism evidence="3 4">
    <name type="scientific">Linnemannia schmuckeri</name>
    <dbReference type="NCBI Taxonomy" id="64567"/>
    <lineage>
        <taxon>Eukaryota</taxon>
        <taxon>Fungi</taxon>
        <taxon>Fungi incertae sedis</taxon>
        <taxon>Mucoromycota</taxon>
        <taxon>Mortierellomycotina</taxon>
        <taxon>Mortierellomycetes</taxon>
        <taxon>Mortierellales</taxon>
        <taxon>Mortierellaceae</taxon>
        <taxon>Linnemannia</taxon>
    </lineage>
</organism>
<keyword evidence="4" id="KW-1185">Reference proteome</keyword>